<dbReference type="GO" id="GO:0032259">
    <property type="term" value="P:methylation"/>
    <property type="evidence" value="ECO:0007669"/>
    <property type="project" value="UniProtKB-KW"/>
</dbReference>
<feature type="transmembrane region" description="Helical" evidence="12">
    <location>
        <begin position="49"/>
        <end position="67"/>
    </location>
</feature>
<comment type="subcellular location">
    <subcellularLocation>
        <location evidence="2">Membrane</location>
        <topology evidence="2">Multi-pass membrane protein</topology>
    </subcellularLocation>
</comment>
<dbReference type="GO" id="GO:0016020">
    <property type="term" value="C:membrane"/>
    <property type="evidence" value="ECO:0007669"/>
    <property type="project" value="UniProtKB-SubCell"/>
</dbReference>
<name>A0A1X1Z8A1_9MYCO</name>
<keyword evidence="10 12" id="KW-0472">Membrane</keyword>
<keyword evidence="9 12" id="KW-1133">Transmembrane helix</keyword>
<evidence type="ECO:0000256" key="1">
    <source>
        <dbReference type="ARBA" id="ARBA00002096"/>
    </source>
</evidence>
<reference evidence="13 14" key="1">
    <citation type="submission" date="2016-01" db="EMBL/GenBank/DDBJ databases">
        <title>The new phylogeny of the genus Mycobacterium.</title>
        <authorList>
            <person name="Tarcisio F."/>
            <person name="Conor M."/>
            <person name="Antonella G."/>
            <person name="Elisabetta G."/>
            <person name="Giulia F.S."/>
            <person name="Sara T."/>
            <person name="Anna F."/>
            <person name="Clotilde B."/>
            <person name="Roberto B."/>
            <person name="Veronica D.S."/>
            <person name="Fabio R."/>
            <person name="Monica P."/>
            <person name="Olivier J."/>
            <person name="Enrico T."/>
            <person name="Nicola S."/>
        </authorList>
    </citation>
    <scope>NUCLEOTIDE SEQUENCE [LARGE SCALE GENOMIC DNA]</scope>
    <source>
        <strain evidence="13 14">DSM 44572</strain>
    </source>
</reference>
<keyword evidence="8 12" id="KW-0812">Transmembrane</keyword>
<evidence type="ECO:0000256" key="12">
    <source>
        <dbReference type="SAM" id="Phobius"/>
    </source>
</evidence>
<evidence type="ECO:0000256" key="10">
    <source>
        <dbReference type="ARBA" id="ARBA00023136"/>
    </source>
</evidence>
<evidence type="ECO:0000313" key="13">
    <source>
        <dbReference type="EMBL" id="ORW19515.1"/>
    </source>
</evidence>
<dbReference type="PANTHER" id="PTHR31040">
    <property type="entry name" value="NURIM"/>
    <property type="match status" value="1"/>
</dbReference>
<keyword evidence="7" id="KW-0949">S-adenosyl-L-methionine</keyword>
<evidence type="ECO:0000313" key="14">
    <source>
        <dbReference type="Proteomes" id="UP000193529"/>
    </source>
</evidence>
<proteinExistence type="inferred from homology"/>
<dbReference type="InterPro" id="IPR033580">
    <property type="entry name" value="Nurim-like"/>
</dbReference>
<comment type="catalytic activity">
    <reaction evidence="11">
        <text>methanethiol + S-adenosyl-L-methionine = dimethyl sulfide + S-adenosyl-L-homocysteine + H(+)</text>
        <dbReference type="Rhea" id="RHEA:50428"/>
        <dbReference type="ChEBI" id="CHEBI:15378"/>
        <dbReference type="ChEBI" id="CHEBI:16007"/>
        <dbReference type="ChEBI" id="CHEBI:17437"/>
        <dbReference type="ChEBI" id="CHEBI:57856"/>
        <dbReference type="ChEBI" id="CHEBI:59789"/>
        <dbReference type="EC" id="2.1.1.334"/>
    </reaction>
</comment>
<evidence type="ECO:0000256" key="4">
    <source>
        <dbReference type="ARBA" id="ARBA00012149"/>
    </source>
</evidence>
<keyword evidence="5" id="KW-0489">Methyltransferase</keyword>
<evidence type="ECO:0000256" key="11">
    <source>
        <dbReference type="ARBA" id="ARBA00048134"/>
    </source>
</evidence>
<feature type="transmembrane region" description="Helical" evidence="12">
    <location>
        <begin position="88"/>
        <end position="105"/>
    </location>
</feature>
<feature type="transmembrane region" description="Helical" evidence="12">
    <location>
        <begin position="7"/>
        <end position="29"/>
    </location>
</feature>
<dbReference type="OrthoDB" id="9789029at2"/>
<dbReference type="EMBL" id="LQPJ01000130">
    <property type="protein sequence ID" value="ORW19515.1"/>
    <property type="molecule type" value="Genomic_DNA"/>
</dbReference>
<protein>
    <recommendedName>
        <fullName evidence="4">methanethiol S-methyltransferase</fullName>
        <ecNumber evidence="4">2.1.1.334</ecNumber>
    </recommendedName>
</protein>
<keyword evidence="6" id="KW-0808">Transferase</keyword>
<accession>A0A1X1Z8A1</accession>
<evidence type="ECO:0000256" key="3">
    <source>
        <dbReference type="ARBA" id="ARBA00010631"/>
    </source>
</evidence>
<dbReference type="Gene3D" id="1.20.120.1630">
    <property type="match status" value="1"/>
</dbReference>
<comment type="similarity">
    <text evidence="3">Belongs to the nurim family.</text>
</comment>
<dbReference type="RefSeq" id="WP_085080162.1">
    <property type="nucleotide sequence ID" value="NZ_JACKRZ010000060.1"/>
</dbReference>
<evidence type="ECO:0000256" key="7">
    <source>
        <dbReference type="ARBA" id="ARBA00022691"/>
    </source>
</evidence>
<evidence type="ECO:0000256" key="9">
    <source>
        <dbReference type="ARBA" id="ARBA00022989"/>
    </source>
</evidence>
<dbReference type="AlphaFoldDB" id="A0A1X1Z8A1"/>
<dbReference type="Proteomes" id="UP000193529">
    <property type="component" value="Unassembled WGS sequence"/>
</dbReference>
<evidence type="ECO:0000256" key="6">
    <source>
        <dbReference type="ARBA" id="ARBA00022679"/>
    </source>
</evidence>
<evidence type="ECO:0000256" key="2">
    <source>
        <dbReference type="ARBA" id="ARBA00004141"/>
    </source>
</evidence>
<dbReference type="InterPro" id="IPR054700">
    <property type="entry name" value="MddA"/>
</dbReference>
<comment type="function">
    <text evidence="1">Catalyzes the methylation of methanethiol (MeSH) to yield dimethylsulphide (DMS).</text>
</comment>
<sequence length="254" mass="28666">MKRYLTVAYGVAAYMLFVAAFLYLVGFLADAVVPRTVDHGLAAPVGEALPVNLLLLAAFGLQHSVMARPAFKSVWTRLVPATIERSTYVVLSSAVLVLLYCQWRTMPAVVWDVRQPAGRVALWALFWLGWAIALAATFMVSHFDLFGLRQVYLAWRGKPYTHIGFHARWLYRLVRHPLMLGFLIAFWAVPTMTAGHALFSAGMTAYILIATQLEERDLIAVLGDQYRDYRRRVSMLLPLRRPSRRDATEPAAQL</sequence>
<dbReference type="EC" id="2.1.1.334" evidence="4"/>
<dbReference type="STRING" id="153971.AWC19_16455"/>
<dbReference type="GO" id="GO:0008168">
    <property type="term" value="F:methyltransferase activity"/>
    <property type="evidence" value="ECO:0007669"/>
    <property type="project" value="UniProtKB-KW"/>
</dbReference>
<evidence type="ECO:0000256" key="8">
    <source>
        <dbReference type="ARBA" id="ARBA00022692"/>
    </source>
</evidence>
<dbReference type="PANTHER" id="PTHR31040:SF1">
    <property type="entry name" value="NURIM"/>
    <property type="match status" value="1"/>
</dbReference>
<keyword evidence="14" id="KW-1185">Reference proteome</keyword>
<dbReference type="NCBIfam" id="NF045656">
    <property type="entry name" value="MeththiolMtaseMddA"/>
    <property type="match status" value="1"/>
</dbReference>
<organism evidence="13 14">
    <name type="scientific">Mycobacterium palustre</name>
    <dbReference type="NCBI Taxonomy" id="153971"/>
    <lineage>
        <taxon>Bacteria</taxon>
        <taxon>Bacillati</taxon>
        <taxon>Actinomycetota</taxon>
        <taxon>Actinomycetes</taxon>
        <taxon>Mycobacteriales</taxon>
        <taxon>Mycobacteriaceae</taxon>
        <taxon>Mycobacterium</taxon>
        <taxon>Mycobacterium simiae complex</taxon>
    </lineage>
</organism>
<comment type="caution">
    <text evidence="13">The sequence shown here is derived from an EMBL/GenBank/DDBJ whole genome shotgun (WGS) entry which is preliminary data.</text>
</comment>
<gene>
    <name evidence="13" type="ORF">AWC19_16455</name>
</gene>
<evidence type="ECO:0000256" key="5">
    <source>
        <dbReference type="ARBA" id="ARBA00022603"/>
    </source>
</evidence>
<feature type="transmembrane region" description="Helical" evidence="12">
    <location>
        <begin position="125"/>
        <end position="148"/>
    </location>
</feature>